<reference evidence="11 12" key="1">
    <citation type="journal article" date="2010" name="Nature">
        <title>Genome sequencing and analysis of the model grass Brachypodium distachyon.</title>
        <authorList>
            <consortium name="International Brachypodium Initiative"/>
        </authorList>
    </citation>
    <scope>NUCLEOTIDE SEQUENCE [LARGE SCALE GENOMIC DNA]</scope>
    <source>
        <strain evidence="11">Bd21</strain>
        <strain evidence="12">cv. Bd21</strain>
    </source>
</reference>
<comment type="caution">
    <text evidence="8">Lacks conserved residue(s) required for the propagation of feature annotation.</text>
</comment>
<protein>
    <recommendedName>
        <fullName evidence="8">CASP-like protein</fullName>
    </recommendedName>
</protein>
<feature type="signal peptide" evidence="9">
    <location>
        <begin position="1"/>
        <end position="33"/>
    </location>
</feature>
<dbReference type="InterPro" id="IPR006702">
    <property type="entry name" value="CASP_dom"/>
</dbReference>
<dbReference type="EMBL" id="CM000882">
    <property type="protein sequence ID" value="KQJ99964.1"/>
    <property type="molecule type" value="Genomic_DNA"/>
</dbReference>
<comment type="subcellular location">
    <subcellularLocation>
        <location evidence="1 8">Cell membrane</location>
        <topology evidence="1 8">Multi-pass membrane protein</topology>
    </subcellularLocation>
</comment>
<dbReference type="Proteomes" id="UP000008810">
    <property type="component" value="Chromosome 3"/>
</dbReference>
<dbReference type="Pfam" id="PF04535">
    <property type="entry name" value="CASP_dom"/>
    <property type="match status" value="1"/>
</dbReference>
<dbReference type="EnsemblPlants" id="KQJ99964">
    <property type="protein sequence ID" value="KQJ99964"/>
    <property type="gene ID" value="BRADI_3g46340v3"/>
</dbReference>
<feature type="transmembrane region" description="Helical" evidence="8">
    <location>
        <begin position="98"/>
        <end position="118"/>
    </location>
</feature>
<evidence type="ECO:0000256" key="4">
    <source>
        <dbReference type="ARBA" id="ARBA00022475"/>
    </source>
</evidence>
<evidence type="ECO:0000256" key="9">
    <source>
        <dbReference type="SAM" id="SignalP"/>
    </source>
</evidence>
<comment type="subunit">
    <text evidence="3 8">Homodimer and heterodimers.</text>
</comment>
<dbReference type="RefSeq" id="XP_024317886.1">
    <property type="nucleotide sequence ID" value="XM_024462118.1"/>
</dbReference>
<gene>
    <name evidence="12" type="primary">LOC112271897</name>
    <name evidence="11" type="ORF">BRADI_3g46340v3</name>
</gene>
<keyword evidence="9" id="KW-0732">Signal</keyword>
<dbReference type="Gramene" id="KQJ99964">
    <property type="protein sequence ID" value="KQJ99964"/>
    <property type="gene ID" value="BRADI_3g46340v3"/>
</dbReference>
<dbReference type="OrthoDB" id="667646at2759"/>
<dbReference type="GeneID" id="112271897"/>
<dbReference type="eggNOG" id="ENOG502R3H9">
    <property type="taxonomic scope" value="Eukaryota"/>
</dbReference>
<keyword evidence="4 8" id="KW-1003">Cell membrane</keyword>
<keyword evidence="7 8" id="KW-0472">Membrane</keyword>
<keyword evidence="5 8" id="KW-0812">Transmembrane</keyword>
<evidence type="ECO:0000256" key="7">
    <source>
        <dbReference type="ARBA" id="ARBA00023136"/>
    </source>
</evidence>
<proteinExistence type="inferred from homology"/>
<dbReference type="HOGENOM" id="CLU_1519918_0_0_1"/>
<dbReference type="OMA" id="AYEESNV"/>
<evidence type="ECO:0000256" key="8">
    <source>
        <dbReference type="RuleBase" id="RU361233"/>
    </source>
</evidence>
<accession>I1IAQ5</accession>
<evidence type="ECO:0000256" key="2">
    <source>
        <dbReference type="ARBA" id="ARBA00007651"/>
    </source>
</evidence>
<dbReference type="GO" id="GO:0005886">
    <property type="term" value="C:plasma membrane"/>
    <property type="evidence" value="ECO:0007669"/>
    <property type="project" value="UniProtKB-SubCell"/>
</dbReference>
<evidence type="ECO:0000256" key="5">
    <source>
        <dbReference type="ARBA" id="ARBA00022692"/>
    </source>
</evidence>
<feature type="chain" id="PRO_5014095144" description="CASP-like protein" evidence="9">
    <location>
        <begin position="34"/>
        <end position="177"/>
    </location>
</feature>
<evidence type="ECO:0000313" key="11">
    <source>
        <dbReference type="EMBL" id="KQJ99964.1"/>
    </source>
</evidence>
<sequence length="177" mass="19312">MAVSRWTAWVGAGLLARLLMLAALLMSVRFVLANHTDVLLTDNDYYKLQSYKYVVASGILGLAGSLLQIPVAIYLLCKSKRMMPSAMVLDISMYADMVISLVLTSGVGAGFGATNDVLRYVHGVIWEHPEVEKILVDYYNRAIVAVVLLLVGMLLSICATFVSARLRAKAMNDPEGV</sequence>
<keyword evidence="13" id="KW-1185">Reference proteome</keyword>
<dbReference type="AlphaFoldDB" id="I1IAQ5"/>
<dbReference type="PANTHER" id="PTHR33573:SF3">
    <property type="entry name" value="CASP-LIKE PROTEIN"/>
    <property type="match status" value="1"/>
</dbReference>
<feature type="transmembrane region" description="Helical" evidence="8">
    <location>
        <begin position="138"/>
        <end position="162"/>
    </location>
</feature>
<keyword evidence="6 8" id="KW-1133">Transmembrane helix</keyword>
<evidence type="ECO:0000313" key="12">
    <source>
        <dbReference type="EnsemblPlants" id="KQJ99964"/>
    </source>
</evidence>
<evidence type="ECO:0000256" key="6">
    <source>
        <dbReference type="ARBA" id="ARBA00022989"/>
    </source>
</evidence>
<reference evidence="11" key="2">
    <citation type="submission" date="2017-06" db="EMBL/GenBank/DDBJ databases">
        <title>WGS assembly of Brachypodium distachyon.</title>
        <authorList>
            <consortium name="The International Brachypodium Initiative"/>
            <person name="Lucas S."/>
            <person name="Harmon-Smith M."/>
            <person name="Lail K."/>
            <person name="Tice H."/>
            <person name="Grimwood J."/>
            <person name="Bruce D."/>
            <person name="Barry K."/>
            <person name="Shu S."/>
            <person name="Lindquist E."/>
            <person name="Wang M."/>
            <person name="Pitluck S."/>
            <person name="Vogel J.P."/>
            <person name="Garvin D.F."/>
            <person name="Mockler T.C."/>
            <person name="Schmutz J."/>
            <person name="Rokhsar D."/>
            <person name="Bevan M.W."/>
        </authorList>
    </citation>
    <scope>NUCLEOTIDE SEQUENCE</scope>
    <source>
        <strain evidence="11">Bd21</strain>
    </source>
</reference>
<feature type="domain" description="Casparian strip membrane protein" evidence="10">
    <location>
        <begin position="11"/>
        <end position="154"/>
    </location>
</feature>
<evidence type="ECO:0000256" key="3">
    <source>
        <dbReference type="ARBA" id="ARBA00011489"/>
    </source>
</evidence>
<organism evidence="11">
    <name type="scientific">Brachypodium distachyon</name>
    <name type="common">Purple false brome</name>
    <name type="synonym">Trachynia distachya</name>
    <dbReference type="NCBI Taxonomy" id="15368"/>
    <lineage>
        <taxon>Eukaryota</taxon>
        <taxon>Viridiplantae</taxon>
        <taxon>Streptophyta</taxon>
        <taxon>Embryophyta</taxon>
        <taxon>Tracheophyta</taxon>
        <taxon>Spermatophyta</taxon>
        <taxon>Magnoliopsida</taxon>
        <taxon>Liliopsida</taxon>
        <taxon>Poales</taxon>
        <taxon>Poaceae</taxon>
        <taxon>BOP clade</taxon>
        <taxon>Pooideae</taxon>
        <taxon>Stipodae</taxon>
        <taxon>Brachypodieae</taxon>
        <taxon>Brachypodium</taxon>
    </lineage>
</organism>
<evidence type="ECO:0000256" key="1">
    <source>
        <dbReference type="ARBA" id="ARBA00004651"/>
    </source>
</evidence>
<evidence type="ECO:0000313" key="13">
    <source>
        <dbReference type="Proteomes" id="UP000008810"/>
    </source>
</evidence>
<evidence type="ECO:0000259" key="10">
    <source>
        <dbReference type="Pfam" id="PF04535"/>
    </source>
</evidence>
<dbReference type="PANTHER" id="PTHR33573">
    <property type="entry name" value="CASP-LIKE PROTEIN 4A4"/>
    <property type="match status" value="1"/>
</dbReference>
<comment type="similarity">
    <text evidence="2 8">Belongs to the Casparian strip membrane proteins (CASP) family.</text>
</comment>
<name>I1IAQ5_BRADI</name>
<feature type="transmembrane region" description="Helical" evidence="8">
    <location>
        <begin position="53"/>
        <end position="77"/>
    </location>
</feature>
<reference evidence="12" key="3">
    <citation type="submission" date="2018-08" db="UniProtKB">
        <authorList>
            <consortium name="EnsemblPlants"/>
        </authorList>
    </citation>
    <scope>IDENTIFICATION</scope>
    <source>
        <strain evidence="12">cv. Bd21</strain>
    </source>
</reference>